<organism evidence="2 3">
    <name type="scientific">Listeria rustica</name>
    <dbReference type="NCBI Taxonomy" id="2713503"/>
    <lineage>
        <taxon>Bacteria</taxon>
        <taxon>Bacillati</taxon>
        <taxon>Bacillota</taxon>
        <taxon>Bacilli</taxon>
        <taxon>Bacillales</taxon>
        <taxon>Listeriaceae</taxon>
        <taxon>Listeria</taxon>
    </lineage>
</organism>
<dbReference type="Pfam" id="PF11755">
    <property type="entry name" value="DUF3311"/>
    <property type="match status" value="1"/>
</dbReference>
<keyword evidence="3" id="KW-1185">Reference proteome</keyword>
<reference evidence="2 3" key="1">
    <citation type="submission" date="2020-05" db="EMBL/GenBank/DDBJ databases">
        <authorList>
            <person name="Carlin C.R."/>
        </authorList>
    </citation>
    <scope>NUCLEOTIDE SEQUENCE [LARGE SCALE GENOMIC DNA]</scope>
    <source>
        <strain evidence="2 3">FSL W9-0585</strain>
    </source>
</reference>
<keyword evidence="1" id="KW-0472">Membrane</keyword>
<comment type="caution">
    <text evidence="2">The sequence shown here is derived from an EMBL/GenBank/DDBJ whole genome shotgun (WGS) entry which is preliminary data.</text>
</comment>
<protein>
    <submittedName>
        <fullName evidence="2">DUF3311 domain-containing protein</fullName>
    </submittedName>
</protein>
<keyword evidence="1" id="KW-0812">Transmembrane</keyword>
<dbReference type="InterPro" id="IPR021741">
    <property type="entry name" value="DUF3311"/>
</dbReference>
<dbReference type="Proteomes" id="UP000548787">
    <property type="component" value="Unassembled WGS sequence"/>
</dbReference>
<evidence type="ECO:0000313" key="2">
    <source>
        <dbReference type="EMBL" id="MBA3926881.1"/>
    </source>
</evidence>
<dbReference type="EMBL" id="JABJVM010000011">
    <property type="protein sequence ID" value="MBA3926881.1"/>
    <property type="molecule type" value="Genomic_DNA"/>
</dbReference>
<evidence type="ECO:0000313" key="3">
    <source>
        <dbReference type="Proteomes" id="UP000548787"/>
    </source>
</evidence>
<gene>
    <name evidence="2" type="ORF">HPK16_11055</name>
</gene>
<feature type="transmembrane region" description="Helical" evidence="1">
    <location>
        <begin position="34"/>
        <end position="56"/>
    </location>
</feature>
<keyword evidence="1" id="KW-1133">Transmembrane helix</keyword>
<evidence type="ECO:0000256" key="1">
    <source>
        <dbReference type="SAM" id="Phobius"/>
    </source>
</evidence>
<proteinExistence type="predicted"/>
<sequence length="65" mass="7353">MVMVKLLLIIPFIFILAGMPFANRIQPMVLGMPFNLFWVAAGILLSTCILGIVYHFDKQNKGEEQ</sequence>
<dbReference type="PANTHER" id="PTHR40034">
    <property type="entry name" value="BSL5891 PROTEIN"/>
    <property type="match status" value="1"/>
</dbReference>
<dbReference type="AlphaFoldDB" id="A0A7W1YGP4"/>
<name>A0A7W1YGP4_9LIST</name>
<reference evidence="2 3" key="2">
    <citation type="submission" date="2020-08" db="EMBL/GenBank/DDBJ databases">
        <title>Listeria ohnekaius sp. nov. and Listeria portnoyii sp. nov. isolated from non-agricultural and natural environments.</title>
        <authorList>
            <person name="Weller D."/>
            <person name="Belias A.M."/>
            <person name="Liao J."/>
            <person name="Guo S."/>
            <person name="Orsi R.H."/>
            <person name="Wiedmann M."/>
        </authorList>
    </citation>
    <scope>NUCLEOTIDE SEQUENCE [LARGE SCALE GENOMIC DNA]</scope>
    <source>
        <strain evidence="2 3">FSL W9-0585</strain>
    </source>
</reference>
<accession>A0A7W1YGP4</accession>
<dbReference type="PANTHER" id="PTHR40034:SF1">
    <property type="entry name" value="BSL5891 PROTEIN"/>
    <property type="match status" value="1"/>
</dbReference>